<dbReference type="Gene3D" id="1.10.287.950">
    <property type="entry name" value="Methyl-accepting chemotaxis protein"/>
    <property type="match status" value="1"/>
</dbReference>
<accession>A0A6M0K630</accession>
<evidence type="ECO:0000256" key="5">
    <source>
        <dbReference type="ARBA" id="ARBA00023224"/>
    </source>
</evidence>
<evidence type="ECO:0000256" key="2">
    <source>
        <dbReference type="ARBA" id="ARBA00022692"/>
    </source>
</evidence>
<dbReference type="SMART" id="SM00283">
    <property type="entry name" value="MA"/>
    <property type="match status" value="1"/>
</dbReference>
<dbReference type="Proteomes" id="UP000483379">
    <property type="component" value="Unassembled WGS sequence"/>
</dbReference>
<evidence type="ECO:0000256" key="8">
    <source>
        <dbReference type="SAM" id="MobiDB-lite"/>
    </source>
</evidence>
<keyword evidence="13" id="KW-1185">Reference proteome</keyword>
<dbReference type="SMART" id="SM00304">
    <property type="entry name" value="HAMP"/>
    <property type="match status" value="2"/>
</dbReference>
<evidence type="ECO:0000256" key="1">
    <source>
        <dbReference type="ARBA" id="ARBA00004141"/>
    </source>
</evidence>
<keyword evidence="5 7" id="KW-0807">Transducer</keyword>
<dbReference type="PROSITE" id="PS50111">
    <property type="entry name" value="CHEMOTAXIS_TRANSDUC_2"/>
    <property type="match status" value="1"/>
</dbReference>
<comment type="similarity">
    <text evidence="6">Belongs to the methyl-accepting chemotaxis (MCP) protein family.</text>
</comment>
<evidence type="ECO:0000256" key="4">
    <source>
        <dbReference type="ARBA" id="ARBA00023136"/>
    </source>
</evidence>
<dbReference type="Pfam" id="PF12729">
    <property type="entry name" value="4HB_MCP_1"/>
    <property type="match status" value="1"/>
</dbReference>
<evidence type="ECO:0000313" key="13">
    <source>
        <dbReference type="Proteomes" id="UP000483379"/>
    </source>
</evidence>
<dbReference type="AlphaFoldDB" id="A0A6M0K630"/>
<dbReference type="PANTHER" id="PTHR32089:SF119">
    <property type="entry name" value="METHYL-ACCEPTING CHEMOTAXIS PROTEIN CTPL"/>
    <property type="match status" value="1"/>
</dbReference>
<dbReference type="GO" id="GO:0007165">
    <property type="term" value="P:signal transduction"/>
    <property type="evidence" value="ECO:0007669"/>
    <property type="project" value="UniProtKB-KW"/>
</dbReference>
<reference evidence="12 13" key="1">
    <citation type="submission" date="2020-02" db="EMBL/GenBank/DDBJ databases">
        <title>Genome sequences of Thiorhodococcus mannitoliphagus and Thiorhodococcus minor, purple sulfur photosynthetic bacteria in the gammaproteobacterial family, Chromatiaceae.</title>
        <authorList>
            <person name="Aviles F.A."/>
            <person name="Meyer T.E."/>
            <person name="Kyndt J.A."/>
        </authorList>
    </citation>
    <scope>NUCLEOTIDE SEQUENCE [LARGE SCALE GENOMIC DNA]</scope>
    <source>
        <strain evidence="12 13">DSM 11518</strain>
    </source>
</reference>
<dbReference type="SUPFAM" id="SSF58104">
    <property type="entry name" value="Methyl-accepting chemotaxis protein (MCP) signaling domain"/>
    <property type="match status" value="1"/>
</dbReference>
<dbReference type="GO" id="GO:0004888">
    <property type="term" value="F:transmembrane signaling receptor activity"/>
    <property type="evidence" value="ECO:0007669"/>
    <property type="project" value="InterPro"/>
</dbReference>
<feature type="domain" description="Methyl-accepting transducer" evidence="10">
    <location>
        <begin position="400"/>
        <end position="636"/>
    </location>
</feature>
<evidence type="ECO:0000256" key="7">
    <source>
        <dbReference type="PROSITE-ProRule" id="PRU00284"/>
    </source>
</evidence>
<comment type="subcellular location">
    <subcellularLocation>
        <location evidence="1">Membrane</location>
        <topology evidence="1">Multi-pass membrane protein</topology>
    </subcellularLocation>
</comment>
<evidence type="ECO:0000256" key="9">
    <source>
        <dbReference type="SAM" id="Phobius"/>
    </source>
</evidence>
<dbReference type="InterPro" id="IPR024478">
    <property type="entry name" value="HlyB_4HB_MCP"/>
</dbReference>
<evidence type="ECO:0000259" key="11">
    <source>
        <dbReference type="PROSITE" id="PS50885"/>
    </source>
</evidence>
<keyword evidence="3 9" id="KW-1133">Transmembrane helix</keyword>
<keyword evidence="4 9" id="KW-0472">Membrane</keyword>
<evidence type="ECO:0000259" key="10">
    <source>
        <dbReference type="PROSITE" id="PS50111"/>
    </source>
</evidence>
<evidence type="ECO:0000313" key="12">
    <source>
        <dbReference type="EMBL" id="NEV64899.1"/>
    </source>
</evidence>
<name>A0A6M0K630_9GAMM</name>
<dbReference type="PRINTS" id="PR00260">
    <property type="entry name" value="CHEMTRNSDUCR"/>
</dbReference>
<proteinExistence type="inferred from homology"/>
<dbReference type="GO" id="GO:0006935">
    <property type="term" value="P:chemotaxis"/>
    <property type="evidence" value="ECO:0007669"/>
    <property type="project" value="InterPro"/>
</dbReference>
<dbReference type="EMBL" id="JAAIJQ010000122">
    <property type="protein sequence ID" value="NEV64899.1"/>
    <property type="molecule type" value="Genomic_DNA"/>
</dbReference>
<feature type="transmembrane region" description="Helical" evidence="9">
    <location>
        <begin position="12"/>
        <end position="32"/>
    </location>
</feature>
<dbReference type="Gene3D" id="1.20.120.30">
    <property type="entry name" value="Aspartate receptor, ligand-binding domain"/>
    <property type="match status" value="1"/>
</dbReference>
<dbReference type="PROSITE" id="PS50885">
    <property type="entry name" value="HAMP"/>
    <property type="match status" value="1"/>
</dbReference>
<protein>
    <submittedName>
        <fullName evidence="12">HAMP domain-containing protein</fullName>
    </submittedName>
</protein>
<comment type="caution">
    <text evidence="12">The sequence shown here is derived from an EMBL/GenBank/DDBJ whole genome shotgun (WGS) entry which is preliminary data.</text>
</comment>
<organism evidence="12 13">
    <name type="scientific">Thiorhodococcus minor</name>
    <dbReference type="NCBI Taxonomy" id="57489"/>
    <lineage>
        <taxon>Bacteria</taxon>
        <taxon>Pseudomonadati</taxon>
        <taxon>Pseudomonadota</taxon>
        <taxon>Gammaproteobacteria</taxon>
        <taxon>Chromatiales</taxon>
        <taxon>Chromatiaceae</taxon>
        <taxon>Thiorhodococcus</taxon>
    </lineage>
</organism>
<keyword evidence="2 9" id="KW-0812">Transmembrane</keyword>
<dbReference type="FunFam" id="1.10.287.950:FF:000001">
    <property type="entry name" value="Methyl-accepting chemotaxis sensory transducer"/>
    <property type="match status" value="1"/>
</dbReference>
<feature type="domain" description="HAMP" evidence="11">
    <location>
        <begin position="341"/>
        <end position="395"/>
    </location>
</feature>
<dbReference type="InterPro" id="IPR004089">
    <property type="entry name" value="MCPsignal_dom"/>
</dbReference>
<dbReference type="PANTHER" id="PTHR32089">
    <property type="entry name" value="METHYL-ACCEPTING CHEMOTAXIS PROTEIN MCPB"/>
    <property type="match status" value="1"/>
</dbReference>
<evidence type="ECO:0000256" key="3">
    <source>
        <dbReference type="ARBA" id="ARBA00022989"/>
    </source>
</evidence>
<dbReference type="GO" id="GO:0016020">
    <property type="term" value="C:membrane"/>
    <property type="evidence" value="ECO:0007669"/>
    <property type="project" value="UniProtKB-SubCell"/>
</dbReference>
<dbReference type="CDD" id="cd11386">
    <property type="entry name" value="MCP_signal"/>
    <property type="match status" value="1"/>
</dbReference>
<evidence type="ECO:0000256" key="6">
    <source>
        <dbReference type="ARBA" id="ARBA00029447"/>
    </source>
</evidence>
<dbReference type="InterPro" id="IPR003660">
    <property type="entry name" value="HAMP_dom"/>
</dbReference>
<dbReference type="Pfam" id="PF00015">
    <property type="entry name" value="MCPsignal"/>
    <property type="match status" value="1"/>
</dbReference>
<dbReference type="InterPro" id="IPR025991">
    <property type="entry name" value="Chemoreceptor_zinc-bind_dom"/>
</dbReference>
<feature type="region of interest" description="Disordered" evidence="8">
    <location>
        <begin position="615"/>
        <end position="649"/>
    </location>
</feature>
<dbReference type="RefSeq" id="WP_164456105.1">
    <property type="nucleotide sequence ID" value="NZ_JAAIJQ010000122.1"/>
</dbReference>
<gene>
    <name evidence="12" type="ORF">G3446_24040</name>
</gene>
<dbReference type="InterPro" id="IPR004090">
    <property type="entry name" value="Chemotax_Me-accpt_rcpt"/>
</dbReference>
<sequence>MLVRQLSIGQKLYAGFSIVVLVLVFVSALALVRFGEVRTTLDSLVQTQQPATMALKDSSAALEQAASALGYFVITHDPALQETLREQIETASASLATVQRLVGADRDLSLAEDLSRLGREIEEVSRVSAEVMSTTQSFEANFPGIAFANAQINPLTRDLVQFSSEMLRSDIDLQDSETAHELLRAIAELRYSVSNIMRGIRGYLAFRNDTELANNQLFLGQIDQLVSRLQDSEDLLSFEQADYLDRFVTTLDQFKSAYQELLKLHGSERWKTDAWLVKNEVLPLLSRVETEMHRLAKTQETRIKDANEALQTSARVASHWVLGLTLAGVLITALVGWGFGRMIAGPIRAASDAMAQVAGGDGDLTRRLERASRDELGQLVDNFNAFAERIHGLVKATARSTNAVIASVVTTTENAGSIASRVIAQHADADRLAGEMQEMASSIDETARLAAEGATSAARAADNTTSGRSVVEAAASGITQLGQKLTDAAGSISQLDDEAQTIGKVIDVIRGIADQTNLLALNAAIEAARAGDTGRGFAVVASEVRSLANRTRESTVEIAEMIDRLQASAHETKTRMIEGHQMAQGSVGQSEEALRVLTEIAENVATLQASNETIAASAEQQRGSAEHIRQSVEKVSQSSGKTAEEAQHTSSIAAELGDFAAELQALVGRFKLADDDALDFEAAKSAHLAWRARVRSYLDGRGSLSESEVMSHRECMLGRWYYGPGLEQFGHLEGMRALEEPHAALHETIAEIVALKGSGDHEAAEERFERLDGLSGEIVSRLAALEQSVARPIQSVVATAT</sequence>
<dbReference type="CDD" id="cd06225">
    <property type="entry name" value="HAMP"/>
    <property type="match status" value="1"/>
</dbReference>
<dbReference type="Pfam" id="PF00672">
    <property type="entry name" value="HAMP"/>
    <property type="match status" value="1"/>
</dbReference>
<dbReference type="Pfam" id="PF13682">
    <property type="entry name" value="CZB"/>
    <property type="match status" value="1"/>
</dbReference>